<proteinExistence type="predicted"/>
<dbReference type="AlphaFoldDB" id="A0AAW5E304"/>
<gene>
    <name evidence="1" type="ORF">MJG50_09735</name>
</gene>
<evidence type="ECO:0008006" key="3">
    <source>
        <dbReference type="Google" id="ProtNLM"/>
    </source>
</evidence>
<evidence type="ECO:0000313" key="2">
    <source>
        <dbReference type="Proteomes" id="UP001431131"/>
    </source>
</evidence>
<name>A0AAW5E304_9BACI</name>
<evidence type="ECO:0000313" key="1">
    <source>
        <dbReference type="EMBL" id="MCH1625610.1"/>
    </source>
</evidence>
<reference evidence="1" key="1">
    <citation type="submission" date="2022-02" db="EMBL/GenBank/DDBJ databases">
        <title>Fredinandcohnia quinoae sp. nov. isolated from Chenopodium quinoa seeds.</title>
        <authorList>
            <person name="Saati-Santamaria Z."/>
            <person name="Flores-Felix J.D."/>
            <person name="Igual J.M."/>
            <person name="Velazquez E."/>
            <person name="Garcia-Fraile P."/>
            <person name="Martinez-Molina E."/>
        </authorList>
    </citation>
    <scope>NUCLEOTIDE SEQUENCE</scope>
    <source>
        <strain evidence="1">SECRCQ15</strain>
    </source>
</reference>
<comment type="caution">
    <text evidence="1">The sequence shown here is derived from an EMBL/GenBank/DDBJ whole genome shotgun (WGS) entry which is preliminary data.</text>
</comment>
<dbReference type="Proteomes" id="UP001431131">
    <property type="component" value="Unassembled WGS sequence"/>
</dbReference>
<protein>
    <recommendedName>
        <fullName evidence="3">Lipoprotein</fullName>
    </recommendedName>
</protein>
<accession>A0AAW5E304</accession>
<organism evidence="1 2">
    <name type="scientific">Fredinandcohnia quinoae</name>
    <dbReference type="NCBI Taxonomy" id="2918902"/>
    <lineage>
        <taxon>Bacteria</taxon>
        <taxon>Bacillati</taxon>
        <taxon>Bacillota</taxon>
        <taxon>Bacilli</taxon>
        <taxon>Bacillales</taxon>
        <taxon>Bacillaceae</taxon>
        <taxon>Fredinandcohnia</taxon>
    </lineage>
</organism>
<dbReference type="PROSITE" id="PS51257">
    <property type="entry name" value="PROKAR_LIPOPROTEIN"/>
    <property type="match status" value="1"/>
</dbReference>
<dbReference type="RefSeq" id="WP_240255251.1">
    <property type="nucleotide sequence ID" value="NZ_JAKTTI010000012.1"/>
</dbReference>
<sequence>MKVYSLMLFLTFLIIATILGGCTNNTKSTNELLSSLDQNLSAEDQASLNSLLDHVEKFVQLNKELELLLNNMKNDDDLESAIDTMDIANEEALYIYNLIELEPRPNNQTLQRIQSGVQISIERFIEGMKLQLEGMTAGNINKRDQGYRQIEETKKELNEFISIISN</sequence>
<dbReference type="EMBL" id="JAKTTI010000012">
    <property type="protein sequence ID" value="MCH1625610.1"/>
    <property type="molecule type" value="Genomic_DNA"/>
</dbReference>
<keyword evidence="2" id="KW-1185">Reference proteome</keyword>